<evidence type="ECO:0000256" key="1">
    <source>
        <dbReference type="ARBA" id="ARBA00004170"/>
    </source>
</evidence>
<dbReference type="OrthoDB" id="1854502at2759"/>
<evidence type="ECO:0000256" key="3">
    <source>
        <dbReference type="ARBA" id="ARBA00022553"/>
    </source>
</evidence>
<dbReference type="GO" id="GO:0055037">
    <property type="term" value="C:recycling endosome"/>
    <property type="evidence" value="ECO:0007669"/>
    <property type="project" value="TreeGrafter"/>
</dbReference>
<dbReference type="Pfam" id="PF00169">
    <property type="entry name" value="PH"/>
    <property type="match status" value="1"/>
</dbReference>
<evidence type="ECO:0000256" key="2">
    <source>
        <dbReference type="ARBA" id="ARBA00004198"/>
    </source>
</evidence>
<evidence type="ECO:0000256" key="4">
    <source>
        <dbReference type="ARBA" id="ARBA00023034"/>
    </source>
</evidence>
<evidence type="ECO:0000313" key="9">
    <source>
        <dbReference type="Proteomes" id="UP000283210"/>
    </source>
</evidence>
<evidence type="ECO:0000259" key="7">
    <source>
        <dbReference type="PROSITE" id="PS50003"/>
    </source>
</evidence>
<feature type="compositionally biased region" description="Low complexity" evidence="6">
    <location>
        <begin position="249"/>
        <end position="258"/>
    </location>
</feature>
<sequence>MLGDAMEGILYKWTNYMTGWQPRWFVLENGVISYYDSEDDVNKGSKGSIKMSVCDIKVHPTDSTRLELIIPGEQHFYVRAVNAAERQRWLVALGSSKAGNLDSNKHGGPECLKTKMSELRLYCDLLVQQVQTIQSQYSTGNEATPSSEASLLNATCTTFIQTLEECMSLAHLSLMPDLRPTEKMKRSISHPGTYSFDRSGMLKECVSGGQRSMPRRPRTCSDSSIYDAQRLLPGLNGDSSSIPEERMDSTSPKTTPTDTDTDLSI</sequence>
<dbReference type="EMBL" id="CM012458">
    <property type="protein sequence ID" value="RVE56866.1"/>
    <property type="molecule type" value="Genomic_DNA"/>
</dbReference>
<dbReference type="Gene3D" id="2.30.29.30">
    <property type="entry name" value="Pleckstrin-homology domain (PH domain)/Phosphotyrosine-binding domain (PTB)"/>
    <property type="match status" value="1"/>
</dbReference>
<dbReference type="PROSITE" id="PS50003">
    <property type="entry name" value="PH_DOMAIN"/>
    <property type="match status" value="1"/>
</dbReference>
<proteinExistence type="predicted"/>
<accession>A0A3S2MD69</accession>
<dbReference type="PANTHER" id="PTHR22902:SF27">
    <property type="entry name" value="PLECKSTRIN HOMOLOGY DOMAIN-CONTAINING FAMILY A MEMBER 3"/>
    <property type="match status" value="1"/>
</dbReference>
<organism evidence="8 9">
    <name type="scientific">Oryzias javanicus</name>
    <name type="common">Javanese ricefish</name>
    <name type="synonym">Aplocheilus javanicus</name>
    <dbReference type="NCBI Taxonomy" id="123683"/>
    <lineage>
        <taxon>Eukaryota</taxon>
        <taxon>Metazoa</taxon>
        <taxon>Chordata</taxon>
        <taxon>Craniata</taxon>
        <taxon>Vertebrata</taxon>
        <taxon>Euteleostomi</taxon>
        <taxon>Actinopterygii</taxon>
        <taxon>Neopterygii</taxon>
        <taxon>Teleostei</taxon>
        <taxon>Neoteleostei</taxon>
        <taxon>Acanthomorphata</taxon>
        <taxon>Ovalentaria</taxon>
        <taxon>Atherinomorphae</taxon>
        <taxon>Beloniformes</taxon>
        <taxon>Adrianichthyidae</taxon>
        <taxon>Oryziinae</taxon>
        <taxon>Oryzias</taxon>
    </lineage>
</organism>
<evidence type="ECO:0000256" key="5">
    <source>
        <dbReference type="ARBA" id="ARBA00023136"/>
    </source>
</evidence>
<dbReference type="InterPro" id="IPR011993">
    <property type="entry name" value="PH-like_dom_sf"/>
</dbReference>
<protein>
    <recommendedName>
        <fullName evidence="7">PH domain-containing protein</fullName>
    </recommendedName>
</protein>
<evidence type="ECO:0000313" key="8">
    <source>
        <dbReference type="EMBL" id="RVE56866.1"/>
    </source>
</evidence>
<gene>
    <name evidence="8" type="ORF">OJAV_G00210490</name>
</gene>
<dbReference type="InterPro" id="IPR045188">
    <property type="entry name" value="Boi1/Boi2-like"/>
</dbReference>
<feature type="domain" description="PH" evidence="7">
    <location>
        <begin position="3"/>
        <end position="98"/>
    </location>
</feature>
<dbReference type="GO" id="GO:0007032">
    <property type="term" value="P:endosome organization"/>
    <property type="evidence" value="ECO:0007669"/>
    <property type="project" value="TreeGrafter"/>
</dbReference>
<dbReference type="SMART" id="SM00233">
    <property type="entry name" value="PH"/>
    <property type="match status" value="1"/>
</dbReference>
<dbReference type="InterPro" id="IPR001849">
    <property type="entry name" value="PH_domain"/>
</dbReference>
<keyword evidence="5" id="KW-0472">Membrane</keyword>
<dbReference type="GO" id="GO:0005802">
    <property type="term" value="C:trans-Golgi network"/>
    <property type="evidence" value="ECO:0007669"/>
    <property type="project" value="TreeGrafter"/>
</dbReference>
<dbReference type="GO" id="GO:0001881">
    <property type="term" value="P:receptor recycling"/>
    <property type="evidence" value="ECO:0007669"/>
    <property type="project" value="TreeGrafter"/>
</dbReference>
<feature type="region of interest" description="Disordered" evidence="6">
    <location>
        <begin position="207"/>
        <end position="265"/>
    </location>
</feature>
<keyword evidence="3" id="KW-0597">Phosphoprotein</keyword>
<reference evidence="8 9" key="2">
    <citation type="submission" date="2019-01" db="EMBL/GenBank/DDBJ databases">
        <title>A chromosome length genome reference of the Java medaka (oryzias javanicus).</title>
        <authorList>
            <person name="Herpin A."/>
            <person name="Takehana Y."/>
            <person name="Naruse K."/>
            <person name="Ansai S."/>
            <person name="Kawaguchi M."/>
        </authorList>
    </citation>
    <scope>NUCLEOTIDE SEQUENCE [LARGE SCALE GENOMIC DNA]</scope>
    <source>
        <strain evidence="8">RS831</strain>
        <tissue evidence="8">Whole body</tissue>
    </source>
</reference>
<dbReference type="Proteomes" id="UP000283210">
    <property type="component" value="Chromosome 22"/>
</dbReference>
<dbReference type="AlphaFoldDB" id="A0A3S2MD69"/>
<dbReference type="GO" id="GO:0042147">
    <property type="term" value="P:retrograde transport, endosome to Golgi"/>
    <property type="evidence" value="ECO:0007669"/>
    <property type="project" value="TreeGrafter"/>
</dbReference>
<dbReference type="SUPFAM" id="SSF50729">
    <property type="entry name" value="PH domain-like"/>
    <property type="match status" value="1"/>
</dbReference>
<dbReference type="FunFam" id="2.30.29.30:FF:000085">
    <property type="entry name" value="Pleckstrin homology domain-containing family A member 8"/>
    <property type="match status" value="1"/>
</dbReference>
<reference evidence="8 9" key="1">
    <citation type="submission" date="2018-11" db="EMBL/GenBank/DDBJ databases">
        <authorList>
            <person name="Lopez-Roques C."/>
            <person name="Donnadieu C."/>
            <person name="Bouchez O."/>
            <person name="Klopp C."/>
            <person name="Cabau C."/>
            <person name="Zahm M."/>
        </authorList>
    </citation>
    <scope>NUCLEOTIDE SEQUENCE [LARGE SCALE GENOMIC DNA]</scope>
    <source>
        <strain evidence="8">RS831</strain>
        <tissue evidence="8">Whole body</tissue>
    </source>
</reference>
<evidence type="ECO:0000256" key="6">
    <source>
        <dbReference type="SAM" id="MobiDB-lite"/>
    </source>
</evidence>
<keyword evidence="9" id="KW-1185">Reference proteome</keyword>
<keyword evidence="4" id="KW-0333">Golgi apparatus</keyword>
<dbReference type="GO" id="GO:0005829">
    <property type="term" value="C:cytosol"/>
    <property type="evidence" value="ECO:0007669"/>
    <property type="project" value="GOC"/>
</dbReference>
<comment type="subcellular location">
    <subcellularLocation>
        <location evidence="2">Golgi apparatus</location>
        <location evidence="2">trans-Golgi network membrane</location>
    </subcellularLocation>
    <subcellularLocation>
        <location evidence="1">Membrane</location>
        <topology evidence="1">Peripheral membrane protein</topology>
    </subcellularLocation>
</comment>
<name>A0A3S2MD69_ORYJA</name>
<dbReference type="PANTHER" id="PTHR22902">
    <property type="entry name" value="SESQUIPEDALIAN"/>
    <property type="match status" value="1"/>
</dbReference>
<dbReference type="GO" id="GO:0005769">
    <property type="term" value="C:early endosome"/>
    <property type="evidence" value="ECO:0007669"/>
    <property type="project" value="TreeGrafter"/>
</dbReference>
<dbReference type="GO" id="GO:0016020">
    <property type="term" value="C:membrane"/>
    <property type="evidence" value="ECO:0007669"/>
    <property type="project" value="UniProtKB-SubCell"/>
</dbReference>
<dbReference type="CDD" id="cd01247">
    <property type="entry name" value="PH_FAPP1_FAPP2"/>
    <property type="match status" value="1"/>
</dbReference>